<feature type="chain" id="PRO_5023098141" evidence="1">
    <location>
        <begin position="22"/>
        <end position="278"/>
    </location>
</feature>
<dbReference type="STRING" id="68775.A0A5C3LLY9"/>
<dbReference type="AlphaFoldDB" id="A0A5C3LLY9"/>
<accession>A0A5C3LLY9</accession>
<proteinExistence type="predicted"/>
<feature type="signal peptide" evidence="1">
    <location>
        <begin position="1"/>
        <end position="21"/>
    </location>
</feature>
<gene>
    <name evidence="2" type="ORF">BDQ12DRAFT_738343</name>
</gene>
<sequence length="278" mass="31878">MKLSLAQNLLFAAVGLSAAVAAYPYSELFGTREQQLGSNVKEHKSHPSFALDERDVFDENLYGARDFDDYIFEARDFDDMLEDRDFDDEMLDARDYEGYEFKVRDLNDTPLEARDFYTDEMLEARAFIEGTIEARNYEFTENDLRELHPRMAAGIVRGVVKGITKIVKLITGRIQADKDARSKFTVQVVGEFAKKYPNYNIVVCHTDHTKQFNGAEGKDWGHKHQEFGVGFGKTVGYEIYWFKGGWFQRKGDGGYLNWAYRGKVLKTEDGGKRITFGA</sequence>
<reference evidence="2 3" key="1">
    <citation type="journal article" date="2019" name="Nat. Ecol. Evol.">
        <title>Megaphylogeny resolves global patterns of mushroom evolution.</title>
        <authorList>
            <person name="Varga T."/>
            <person name="Krizsan K."/>
            <person name="Foldi C."/>
            <person name="Dima B."/>
            <person name="Sanchez-Garcia M."/>
            <person name="Sanchez-Ramirez S."/>
            <person name="Szollosi G.J."/>
            <person name="Szarkandi J.G."/>
            <person name="Papp V."/>
            <person name="Albert L."/>
            <person name="Andreopoulos W."/>
            <person name="Angelini C."/>
            <person name="Antonin V."/>
            <person name="Barry K.W."/>
            <person name="Bougher N.L."/>
            <person name="Buchanan P."/>
            <person name="Buyck B."/>
            <person name="Bense V."/>
            <person name="Catcheside P."/>
            <person name="Chovatia M."/>
            <person name="Cooper J."/>
            <person name="Damon W."/>
            <person name="Desjardin D."/>
            <person name="Finy P."/>
            <person name="Geml J."/>
            <person name="Haridas S."/>
            <person name="Hughes K."/>
            <person name="Justo A."/>
            <person name="Karasinski D."/>
            <person name="Kautmanova I."/>
            <person name="Kiss B."/>
            <person name="Kocsube S."/>
            <person name="Kotiranta H."/>
            <person name="LaButti K.M."/>
            <person name="Lechner B.E."/>
            <person name="Liimatainen K."/>
            <person name="Lipzen A."/>
            <person name="Lukacs Z."/>
            <person name="Mihaltcheva S."/>
            <person name="Morgado L.N."/>
            <person name="Niskanen T."/>
            <person name="Noordeloos M.E."/>
            <person name="Ohm R.A."/>
            <person name="Ortiz-Santana B."/>
            <person name="Ovrebo C."/>
            <person name="Racz N."/>
            <person name="Riley R."/>
            <person name="Savchenko A."/>
            <person name="Shiryaev A."/>
            <person name="Soop K."/>
            <person name="Spirin V."/>
            <person name="Szebenyi C."/>
            <person name="Tomsovsky M."/>
            <person name="Tulloss R.E."/>
            <person name="Uehling J."/>
            <person name="Grigoriev I.V."/>
            <person name="Vagvolgyi C."/>
            <person name="Papp T."/>
            <person name="Martin F.M."/>
            <person name="Miettinen O."/>
            <person name="Hibbett D.S."/>
            <person name="Nagy L.G."/>
        </authorList>
    </citation>
    <scope>NUCLEOTIDE SEQUENCE [LARGE SCALE GENOMIC DNA]</scope>
    <source>
        <strain evidence="2 3">CBS 166.37</strain>
    </source>
</reference>
<name>A0A5C3LLY9_9AGAR</name>
<evidence type="ECO:0000256" key="1">
    <source>
        <dbReference type="SAM" id="SignalP"/>
    </source>
</evidence>
<evidence type="ECO:0000313" key="3">
    <source>
        <dbReference type="Proteomes" id="UP000308652"/>
    </source>
</evidence>
<protein>
    <submittedName>
        <fullName evidence="2">Uncharacterized protein</fullName>
    </submittedName>
</protein>
<keyword evidence="3" id="KW-1185">Reference proteome</keyword>
<dbReference type="OrthoDB" id="3685327at2759"/>
<organism evidence="2 3">
    <name type="scientific">Crucibulum laeve</name>
    <dbReference type="NCBI Taxonomy" id="68775"/>
    <lineage>
        <taxon>Eukaryota</taxon>
        <taxon>Fungi</taxon>
        <taxon>Dikarya</taxon>
        <taxon>Basidiomycota</taxon>
        <taxon>Agaricomycotina</taxon>
        <taxon>Agaricomycetes</taxon>
        <taxon>Agaricomycetidae</taxon>
        <taxon>Agaricales</taxon>
        <taxon>Agaricineae</taxon>
        <taxon>Nidulariaceae</taxon>
        <taxon>Crucibulum</taxon>
    </lineage>
</organism>
<keyword evidence="1" id="KW-0732">Signal</keyword>
<dbReference type="Proteomes" id="UP000308652">
    <property type="component" value="Unassembled WGS sequence"/>
</dbReference>
<evidence type="ECO:0000313" key="2">
    <source>
        <dbReference type="EMBL" id="TFK34169.1"/>
    </source>
</evidence>
<dbReference type="EMBL" id="ML213635">
    <property type="protein sequence ID" value="TFK34169.1"/>
    <property type="molecule type" value="Genomic_DNA"/>
</dbReference>